<keyword evidence="2" id="KW-0805">Transcription regulation</keyword>
<feature type="domain" description="HTH lysR-type" evidence="5">
    <location>
        <begin position="14"/>
        <end position="71"/>
    </location>
</feature>
<dbReference type="GO" id="GO:0003677">
    <property type="term" value="F:DNA binding"/>
    <property type="evidence" value="ECO:0007669"/>
    <property type="project" value="UniProtKB-KW"/>
</dbReference>
<dbReference type="GO" id="GO:0003700">
    <property type="term" value="F:DNA-binding transcription factor activity"/>
    <property type="evidence" value="ECO:0007669"/>
    <property type="project" value="InterPro"/>
</dbReference>
<dbReference type="EMBL" id="NSJF01000001">
    <property type="protein sequence ID" value="PAT36025.1"/>
    <property type="molecule type" value="Genomic_DNA"/>
</dbReference>
<dbReference type="SUPFAM" id="SSF53850">
    <property type="entry name" value="Periplasmic binding protein-like II"/>
    <property type="match status" value="1"/>
</dbReference>
<dbReference type="Pfam" id="PF03466">
    <property type="entry name" value="LysR_substrate"/>
    <property type="match status" value="1"/>
</dbReference>
<keyword evidence="3" id="KW-0238">DNA-binding</keyword>
<organism evidence="6 7">
    <name type="scientific">Vandammella animalimorsus</name>
    <dbReference type="NCBI Taxonomy" id="2029117"/>
    <lineage>
        <taxon>Bacteria</taxon>
        <taxon>Pseudomonadati</taxon>
        <taxon>Pseudomonadota</taxon>
        <taxon>Betaproteobacteria</taxon>
        <taxon>Burkholderiales</taxon>
        <taxon>Comamonadaceae</taxon>
        <taxon>Vandammella</taxon>
    </lineage>
</organism>
<dbReference type="AlphaFoldDB" id="A0A2A2ABX8"/>
<reference evidence="6 7" key="1">
    <citation type="submission" date="2017-08" db="EMBL/GenBank/DDBJ databases">
        <title>WGS of Clinical strains of the CDC Group NO-1 linked to zoonotic infections in humans.</title>
        <authorList>
            <person name="Bernier A.-M."/>
            <person name="Bernard K."/>
        </authorList>
    </citation>
    <scope>NUCLEOTIDE SEQUENCE [LARGE SCALE GENOMIC DNA]</scope>
    <source>
        <strain evidence="6 7">NML03-0146</strain>
    </source>
</reference>
<dbReference type="PANTHER" id="PTHR30419">
    <property type="entry name" value="HTH-TYPE TRANSCRIPTIONAL REGULATOR YBHD"/>
    <property type="match status" value="1"/>
</dbReference>
<evidence type="ECO:0000256" key="2">
    <source>
        <dbReference type="ARBA" id="ARBA00023015"/>
    </source>
</evidence>
<dbReference type="PANTHER" id="PTHR30419:SF2">
    <property type="entry name" value="LYSR FAMILY TRANSCRIPTIONAL REGULATOR"/>
    <property type="match status" value="1"/>
</dbReference>
<dbReference type="InterPro" id="IPR005119">
    <property type="entry name" value="LysR_subst-bd"/>
</dbReference>
<evidence type="ECO:0000256" key="1">
    <source>
        <dbReference type="ARBA" id="ARBA00009437"/>
    </source>
</evidence>
<comment type="similarity">
    <text evidence="1">Belongs to the LysR transcriptional regulatory family.</text>
</comment>
<dbReference type="InterPro" id="IPR036390">
    <property type="entry name" value="WH_DNA-bd_sf"/>
</dbReference>
<dbReference type="CDD" id="cd08421">
    <property type="entry name" value="PBP2_LTTR_like_1"/>
    <property type="match status" value="1"/>
</dbReference>
<accession>A0A2A2ABX8</accession>
<dbReference type="RefSeq" id="WP_095548872.1">
    <property type="nucleotide sequence ID" value="NZ_NSJF01000001.1"/>
</dbReference>
<dbReference type="Pfam" id="PF00126">
    <property type="entry name" value="HTH_1"/>
    <property type="match status" value="1"/>
</dbReference>
<dbReference type="FunFam" id="1.10.10.10:FF:000001">
    <property type="entry name" value="LysR family transcriptional regulator"/>
    <property type="match status" value="1"/>
</dbReference>
<dbReference type="Gene3D" id="3.40.190.290">
    <property type="match status" value="1"/>
</dbReference>
<dbReference type="SUPFAM" id="SSF46785">
    <property type="entry name" value="Winged helix' DNA-binding domain"/>
    <property type="match status" value="1"/>
</dbReference>
<dbReference type="InterPro" id="IPR036388">
    <property type="entry name" value="WH-like_DNA-bd_sf"/>
</dbReference>
<dbReference type="Gene3D" id="1.10.10.10">
    <property type="entry name" value="Winged helix-like DNA-binding domain superfamily/Winged helix DNA-binding domain"/>
    <property type="match status" value="1"/>
</dbReference>
<gene>
    <name evidence="6" type="ORF">CK620_02010</name>
</gene>
<name>A0A2A2ABX8_9BURK</name>
<evidence type="ECO:0000313" key="7">
    <source>
        <dbReference type="Proteomes" id="UP000217999"/>
    </source>
</evidence>
<comment type="caution">
    <text evidence="6">The sequence shown here is derived from an EMBL/GenBank/DDBJ whole genome shotgun (WGS) entry which is preliminary data.</text>
</comment>
<keyword evidence="4" id="KW-0804">Transcription</keyword>
<dbReference type="InterPro" id="IPR000847">
    <property type="entry name" value="LysR_HTH_N"/>
</dbReference>
<dbReference type="InterPro" id="IPR050950">
    <property type="entry name" value="HTH-type_LysR_regulators"/>
</dbReference>
<protein>
    <submittedName>
        <fullName evidence="6">LysR family transcriptional regulator</fullName>
    </submittedName>
</protein>
<dbReference type="Proteomes" id="UP000217999">
    <property type="component" value="Unassembled WGS sequence"/>
</dbReference>
<dbReference type="PROSITE" id="PS50931">
    <property type="entry name" value="HTH_LYSR"/>
    <property type="match status" value="1"/>
</dbReference>
<evidence type="ECO:0000256" key="3">
    <source>
        <dbReference type="ARBA" id="ARBA00023125"/>
    </source>
</evidence>
<dbReference type="GO" id="GO:0005829">
    <property type="term" value="C:cytosol"/>
    <property type="evidence" value="ECO:0007669"/>
    <property type="project" value="TreeGrafter"/>
</dbReference>
<evidence type="ECO:0000259" key="5">
    <source>
        <dbReference type="PROSITE" id="PS50931"/>
    </source>
</evidence>
<sequence length="317" mass="34373">MTPTPQAPRLLRPPSLTTLQLFVAVCESGSIGHAAQREFIAASAVSKRLSDLEREIGMPLLQRHSRGVRPTPAGQNLLQHARSILNEIGRLHSDLQEYAEGVRGHVQVFANLSAIVQFLPEDLGHFVRQHPAIKIDLQERMSRDTLAAVQEGAVGLGICHTPGQPPAALQARPYHRDRLVLVMPRSHPLANAGDAPGLAFAQALDADFVGLHSDSSIGLLMRQAAAAAGKALRQRIQVTGLDAMCRMIDNGLGIGLMPDRAFALMQSWGGLCAMPLLDAWAQRQSWLIARDFEALPPAARLLAEHLQHRAQAPPVQT</sequence>
<proteinExistence type="inferred from homology"/>
<evidence type="ECO:0000313" key="6">
    <source>
        <dbReference type="EMBL" id="PAT36025.1"/>
    </source>
</evidence>
<evidence type="ECO:0000256" key="4">
    <source>
        <dbReference type="ARBA" id="ARBA00023163"/>
    </source>
</evidence>